<evidence type="ECO:0000313" key="9">
    <source>
        <dbReference type="EMBL" id="CDG84768.1"/>
    </source>
</evidence>
<dbReference type="AlphaFoldDB" id="W0VBM8"/>
<evidence type="ECO:0000256" key="3">
    <source>
        <dbReference type="ARBA" id="ARBA00023136"/>
    </source>
</evidence>
<keyword evidence="3 5" id="KW-0472">Membrane</keyword>
<dbReference type="KEGG" id="jag:GJA_4158"/>
<dbReference type="PATRIC" id="fig|1349767.4.peg.734"/>
<dbReference type="GO" id="GO:0009279">
    <property type="term" value="C:cell outer membrane"/>
    <property type="evidence" value="ECO:0007669"/>
    <property type="project" value="UniProtKB-SubCell"/>
</dbReference>
<dbReference type="Gene3D" id="2.40.170.20">
    <property type="entry name" value="TonB-dependent receptor, beta-barrel domain"/>
    <property type="match status" value="1"/>
</dbReference>
<dbReference type="InterPro" id="IPR037066">
    <property type="entry name" value="Plug_dom_sf"/>
</dbReference>
<dbReference type="STRING" id="1349767.GJA_4158"/>
<feature type="signal peptide" evidence="6">
    <location>
        <begin position="1"/>
        <end position="35"/>
    </location>
</feature>
<keyword evidence="4" id="KW-0998">Cell outer membrane</keyword>
<evidence type="ECO:0000256" key="4">
    <source>
        <dbReference type="ARBA" id="ARBA00023237"/>
    </source>
</evidence>
<keyword evidence="5" id="KW-0798">TonB box</keyword>
<dbReference type="eggNOG" id="COG4771">
    <property type="taxonomic scope" value="Bacteria"/>
</dbReference>
<dbReference type="InterPro" id="IPR012910">
    <property type="entry name" value="Plug_dom"/>
</dbReference>
<organism evidence="9 10">
    <name type="scientific">Janthinobacterium agaricidamnosum NBRC 102515 = DSM 9628</name>
    <dbReference type="NCBI Taxonomy" id="1349767"/>
    <lineage>
        <taxon>Bacteria</taxon>
        <taxon>Pseudomonadati</taxon>
        <taxon>Pseudomonadota</taxon>
        <taxon>Betaproteobacteria</taxon>
        <taxon>Burkholderiales</taxon>
        <taxon>Oxalobacteraceae</taxon>
        <taxon>Janthinobacterium</taxon>
    </lineage>
</organism>
<keyword evidence="6" id="KW-0732">Signal</keyword>
<dbReference type="OrthoDB" id="8727862at2"/>
<evidence type="ECO:0000313" key="10">
    <source>
        <dbReference type="Proteomes" id="UP000027604"/>
    </source>
</evidence>
<dbReference type="PANTHER" id="PTHR40980:SF3">
    <property type="entry name" value="TONB-DEPENDENT RECEPTOR-LIKE BETA-BARREL DOMAIN-CONTAINING PROTEIN"/>
    <property type="match status" value="1"/>
</dbReference>
<feature type="domain" description="TonB-dependent receptor-like beta-barrel" evidence="7">
    <location>
        <begin position="488"/>
        <end position="881"/>
    </location>
</feature>
<dbReference type="PANTHER" id="PTHR40980">
    <property type="entry name" value="PLUG DOMAIN-CONTAINING PROTEIN"/>
    <property type="match status" value="1"/>
</dbReference>
<dbReference type="Pfam" id="PF00593">
    <property type="entry name" value="TonB_dep_Rec_b-barrel"/>
    <property type="match status" value="1"/>
</dbReference>
<dbReference type="NCBIfam" id="TIGR01782">
    <property type="entry name" value="TonB-Xanth-Caul"/>
    <property type="match status" value="1"/>
</dbReference>
<evidence type="ECO:0000256" key="5">
    <source>
        <dbReference type="RuleBase" id="RU003357"/>
    </source>
</evidence>
<dbReference type="InterPro" id="IPR010104">
    <property type="entry name" value="TonB_rcpt_bac"/>
</dbReference>
<proteinExistence type="inferred from homology"/>
<accession>W0VBM8</accession>
<dbReference type="EMBL" id="HG322949">
    <property type="protein sequence ID" value="CDG84768.1"/>
    <property type="molecule type" value="Genomic_DNA"/>
</dbReference>
<keyword evidence="10" id="KW-1185">Reference proteome</keyword>
<feature type="chain" id="PRO_5004798726" evidence="6">
    <location>
        <begin position="36"/>
        <end position="920"/>
    </location>
</feature>
<dbReference type="SUPFAM" id="SSF56935">
    <property type="entry name" value="Porins"/>
    <property type="match status" value="1"/>
</dbReference>
<sequence>MKRNLTPGNASRTHLKPIAAAVAILIAGASFSAQAQQADAAAAKTTAAPQEEQQIVVTGIRASLQQSLNQKRNSDTLVEVITAEDVGKMPDKNIADSLQRLPGVSVAAAGGGEGSFGENDRVALRGTPFGLTLTTFNGHSVGSGDWFADNIIGGGRSVSFSLFPSELIGRVTVHKGSQADLLEGGAEGVVDIETRKPLDFKKSFTGQVNLGAVYSSNAGKTDPQVSGMLAWKNDSNTLGVLLQGFHQKRTLSRYGQENGVWYDPVEAGSPIANEIPGASGAKANYLGGTAWFEQTRTRDGGLLDVQIKPNKDVMLDLTLFHSQLDAPNINHNFMQSLGRAFGTTWASPPGFPAGNLSGSVAGGVLTSLNANLPANCPSCAGISGAVQEEFSRPVAKSNSDFINLDGKFRVNDRLTLNTKVGSTRGVGETVSGALGVWMPFQGGSYSMNGAKNPINYVIPGADKFSIGGVSGEPYTYGSHVKAIDKENYGQVDATLKLDLPVVSSLQFGARIAEHKRTLDAIGINSNVEGSTDANALGNPANLPLGGLVSFPSGFRDLGTNGAGYWTFSKDAVNNWLSKYANYSGHLRQNEFTIKEPTQSVYGMANFGAEGFSGNFGVRIVHTKEDVNRYELNAAGEYKLLNYTNTYNDFLPSANFRLDVAKDVVVRFGASRTMARPELGMMAGLDLRDQQLFGVVGNPNLRPIRANNADIGVEWYFEPKSMVSANAFFSALDGYVTYGKTTGTFYNQLQKKNTVYQIGTPFNTTAEVKGLELAYVQALPAGFGVNANYTYTNGKETGNVFGSPCADPISPDCTLIGTSRNAYNVGGFFENDKFSARLTYNFRSGFLNGTSRNSAAYQGSIGTLSASIAYQLTENLAITLDGKDLNNPMVRSVIKTPGIDDVPGSFYKNGRQIYLALQGKM</sequence>
<dbReference type="eggNOG" id="COG1629">
    <property type="taxonomic scope" value="Bacteria"/>
</dbReference>
<dbReference type="HOGENOM" id="CLU_006935_2_0_4"/>
<comment type="subcellular location">
    <subcellularLocation>
        <location evidence="1 5">Cell outer membrane</location>
    </subcellularLocation>
</comment>
<evidence type="ECO:0000256" key="6">
    <source>
        <dbReference type="SAM" id="SignalP"/>
    </source>
</evidence>
<dbReference type="Proteomes" id="UP000027604">
    <property type="component" value="Chromosome I"/>
</dbReference>
<evidence type="ECO:0000256" key="1">
    <source>
        <dbReference type="ARBA" id="ARBA00004442"/>
    </source>
</evidence>
<protein>
    <submittedName>
        <fullName evidence="9">TonB-dependent receptor family protein</fullName>
    </submittedName>
</protein>
<feature type="domain" description="TonB-dependent receptor plug" evidence="8">
    <location>
        <begin position="71"/>
        <end position="188"/>
    </location>
</feature>
<dbReference type="InterPro" id="IPR036942">
    <property type="entry name" value="Beta-barrel_TonB_sf"/>
</dbReference>
<keyword evidence="9" id="KW-0675">Receptor</keyword>
<reference evidence="9 10" key="1">
    <citation type="journal article" date="2015" name="Genome Announc.">
        <title>Genome Sequence of Mushroom Soft-Rot Pathogen Janthinobacterium agaricidamnosum.</title>
        <authorList>
            <person name="Graupner K."/>
            <person name="Lackner G."/>
            <person name="Hertweck C."/>
        </authorList>
    </citation>
    <scope>NUCLEOTIDE SEQUENCE [LARGE SCALE GENOMIC DNA]</scope>
    <source>
        <strain evidence="10">NBRC 102515 / DSM 9628</strain>
    </source>
</reference>
<comment type="similarity">
    <text evidence="2 5">Belongs to the TonB-dependent receptor family.</text>
</comment>
<evidence type="ECO:0000259" key="7">
    <source>
        <dbReference type="Pfam" id="PF00593"/>
    </source>
</evidence>
<dbReference type="InterPro" id="IPR000531">
    <property type="entry name" value="Beta-barrel_TonB"/>
</dbReference>
<evidence type="ECO:0000259" key="8">
    <source>
        <dbReference type="Pfam" id="PF07715"/>
    </source>
</evidence>
<dbReference type="RefSeq" id="WP_038495477.1">
    <property type="nucleotide sequence ID" value="NZ_BCTH01000016.1"/>
</dbReference>
<gene>
    <name evidence="9" type="ORF">GJA_4158</name>
</gene>
<evidence type="ECO:0000256" key="2">
    <source>
        <dbReference type="ARBA" id="ARBA00009810"/>
    </source>
</evidence>
<name>W0VBM8_9BURK</name>
<dbReference type="Pfam" id="PF07715">
    <property type="entry name" value="Plug"/>
    <property type="match status" value="1"/>
</dbReference>
<dbReference type="Gene3D" id="2.170.130.10">
    <property type="entry name" value="TonB-dependent receptor, plug domain"/>
    <property type="match status" value="1"/>
</dbReference>